<dbReference type="CDD" id="cd00121">
    <property type="entry name" value="MATH"/>
    <property type="match status" value="1"/>
</dbReference>
<dbReference type="Gene3D" id="2.60.210.10">
    <property type="entry name" value="Apoptosis, Tumor Necrosis Factor Receptor Associated Protein 2, Chain A"/>
    <property type="match status" value="1"/>
</dbReference>
<evidence type="ECO:0000313" key="4">
    <source>
        <dbReference type="Proteomes" id="UP000834106"/>
    </source>
</evidence>
<dbReference type="EMBL" id="OU503057">
    <property type="protein sequence ID" value="CAI9785806.1"/>
    <property type="molecule type" value="Genomic_DNA"/>
</dbReference>
<evidence type="ECO:0000256" key="1">
    <source>
        <dbReference type="SAM" id="MobiDB-lite"/>
    </source>
</evidence>
<proteinExistence type="predicted"/>
<feature type="domain" description="MATH" evidence="2">
    <location>
        <begin position="28"/>
        <end position="130"/>
    </location>
</feature>
<organism evidence="3 4">
    <name type="scientific">Fraxinus pennsylvanica</name>
    <dbReference type="NCBI Taxonomy" id="56036"/>
    <lineage>
        <taxon>Eukaryota</taxon>
        <taxon>Viridiplantae</taxon>
        <taxon>Streptophyta</taxon>
        <taxon>Embryophyta</taxon>
        <taxon>Tracheophyta</taxon>
        <taxon>Spermatophyta</taxon>
        <taxon>Magnoliopsida</taxon>
        <taxon>eudicotyledons</taxon>
        <taxon>Gunneridae</taxon>
        <taxon>Pentapetalae</taxon>
        <taxon>asterids</taxon>
        <taxon>lamiids</taxon>
        <taxon>Lamiales</taxon>
        <taxon>Oleaceae</taxon>
        <taxon>Oleeae</taxon>
        <taxon>Fraxinus</taxon>
    </lineage>
</organism>
<dbReference type="Pfam" id="PF22486">
    <property type="entry name" value="MATH_2"/>
    <property type="match status" value="1"/>
</dbReference>
<dbReference type="SUPFAM" id="SSF49599">
    <property type="entry name" value="TRAF domain-like"/>
    <property type="match status" value="1"/>
</dbReference>
<gene>
    <name evidence="3" type="ORF">FPE_LOCUS33236</name>
</gene>
<sequence>MSNTSEKTPNPVISPTSSRSVPGTVNGSQRLVIQGYSLAKGMGIGNYIASDIHCGSEGTDVKALFELSMIDQSGKGKHKVHSQFDTPPESGPYTLKYCGSMWGFKRFYNRDMLETSDYPKDDCLEINCTVGVVVSAI</sequence>
<dbReference type="InterPro" id="IPR002083">
    <property type="entry name" value="MATH/TRAF_dom"/>
</dbReference>
<protein>
    <recommendedName>
        <fullName evidence="2">MATH domain-containing protein</fullName>
    </recommendedName>
</protein>
<keyword evidence="4" id="KW-1185">Reference proteome</keyword>
<evidence type="ECO:0000313" key="3">
    <source>
        <dbReference type="EMBL" id="CAI9785806.1"/>
    </source>
</evidence>
<evidence type="ECO:0000259" key="2">
    <source>
        <dbReference type="Pfam" id="PF22486"/>
    </source>
</evidence>
<name>A0AAD2ACR4_9LAMI</name>
<dbReference type="InterPro" id="IPR008974">
    <property type="entry name" value="TRAF-like"/>
</dbReference>
<accession>A0AAD2ACR4</accession>
<dbReference type="AlphaFoldDB" id="A0AAD2ACR4"/>
<reference evidence="3" key="1">
    <citation type="submission" date="2023-05" db="EMBL/GenBank/DDBJ databases">
        <authorList>
            <person name="Huff M."/>
        </authorList>
    </citation>
    <scope>NUCLEOTIDE SEQUENCE</scope>
</reference>
<feature type="region of interest" description="Disordered" evidence="1">
    <location>
        <begin position="1"/>
        <end position="25"/>
    </location>
</feature>
<dbReference type="Proteomes" id="UP000834106">
    <property type="component" value="Chromosome 22"/>
</dbReference>